<sequence>VEIGYEKVKGQEKGLQTQGISPKGWHPCQGDEGISVNLQNQGQGQARQDAKGQAVL</sequence>
<name>X1I6P1_9ZZZZ</name>
<protein>
    <submittedName>
        <fullName evidence="2">Uncharacterized protein</fullName>
    </submittedName>
</protein>
<feature type="compositionally biased region" description="Basic and acidic residues" evidence="1">
    <location>
        <begin position="1"/>
        <end position="12"/>
    </location>
</feature>
<comment type="caution">
    <text evidence="2">The sequence shown here is derived from an EMBL/GenBank/DDBJ whole genome shotgun (WGS) entry which is preliminary data.</text>
</comment>
<proteinExistence type="predicted"/>
<dbReference type="EMBL" id="BARU01015575">
    <property type="protein sequence ID" value="GAH53238.1"/>
    <property type="molecule type" value="Genomic_DNA"/>
</dbReference>
<organism evidence="2">
    <name type="scientific">marine sediment metagenome</name>
    <dbReference type="NCBI Taxonomy" id="412755"/>
    <lineage>
        <taxon>unclassified sequences</taxon>
        <taxon>metagenomes</taxon>
        <taxon>ecological metagenomes</taxon>
    </lineage>
</organism>
<accession>X1I6P1</accession>
<gene>
    <name evidence="2" type="ORF">S03H2_26672</name>
</gene>
<evidence type="ECO:0000256" key="1">
    <source>
        <dbReference type="SAM" id="MobiDB-lite"/>
    </source>
</evidence>
<feature type="compositionally biased region" description="Polar residues" evidence="1">
    <location>
        <begin position="36"/>
        <end position="46"/>
    </location>
</feature>
<dbReference type="AlphaFoldDB" id="X1I6P1"/>
<evidence type="ECO:0000313" key="2">
    <source>
        <dbReference type="EMBL" id="GAH53238.1"/>
    </source>
</evidence>
<reference evidence="2" key="1">
    <citation type="journal article" date="2014" name="Front. Microbiol.">
        <title>High frequency of phylogenetically diverse reductive dehalogenase-homologous genes in deep subseafloor sedimentary metagenomes.</title>
        <authorList>
            <person name="Kawai M."/>
            <person name="Futagami T."/>
            <person name="Toyoda A."/>
            <person name="Takaki Y."/>
            <person name="Nishi S."/>
            <person name="Hori S."/>
            <person name="Arai W."/>
            <person name="Tsubouchi T."/>
            <person name="Morono Y."/>
            <person name="Uchiyama I."/>
            <person name="Ito T."/>
            <person name="Fujiyama A."/>
            <person name="Inagaki F."/>
            <person name="Takami H."/>
        </authorList>
    </citation>
    <scope>NUCLEOTIDE SEQUENCE</scope>
    <source>
        <strain evidence="2">Expedition CK06-06</strain>
    </source>
</reference>
<feature type="non-terminal residue" evidence="2">
    <location>
        <position position="1"/>
    </location>
</feature>
<feature type="region of interest" description="Disordered" evidence="1">
    <location>
        <begin position="1"/>
        <end position="56"/>
    </location>
</feature>